<sequence length="230" mass="26291">MKRNDWMALIATTILMFAVCLSASAKGKRNVERGMTKQEVIAILGEPKLTSFDMYGDKWEYAKYNNLFGDSKYITVFFDRNGKVVQYDTRIIEPNSQTSNVQQPQHPTPPLYDGRCDPDGRMDYGYCLDDASFSKLYNKVKKASFDDNKFDLIEVASLGCYYSCAQAVSMMNIFTFGDSKMKALRLMAPHIIDLQNATIIYQQFSFESEKQKVGEILRSSRISPQNLHIQ</sequence>
<dbReference type="InterPro" id="IPR028011">
    <property type="entry name" value="DUF4476"/>
</dbReference>
<evidence type="ECO:0000313" key="7">
    <source>
        <dbReference type="Proteomes" id="UP000358159"/>
    </source>
</evidence>
<dbReference type="Pfam" id="PF04355">
    <property type="entry name" value="BamE"/>
    <property type="match status" value="1"/>
</dbReference>
<evidence type="ECO:0000313" key="6">
    <source>
        <dbReference type="EMBL" id="MQO56228.1"/>
    </source>
</evidence>
<name>A0A5P0WCJ8_9BACT</name>
<comment type="caution">
    <text evidence="5">The sequence shown here is derived from an EMBL/GenBank/DDBJ whole genome shotgun (WGS) entry which is preliminary data.</text>
</comment>
<feature type="domain" description="Outer membrane protein assembly factor BamE" evidence="3">
    <location>
        <begin position="30"/>
        <end position="85"/>
    </location>
</feature>
<dbReference type="Gene3D" id="3.30.1450.10">
    <property type="match status" value="1"/>
</dbReference>
<dbReference type="Proteomes" id="UP000390763">
    <property type="component" value="Unassembled WGS sequence"/>
</dbReference>
<evidence type="ECO:0000313" key="5">
    <source>
        <dbReference type="EMBL" id="MQO03860.1"/>
    </source>
</evidence>
<organism evidence="5 8">
    <name type="scientific">Segatella copri</name>
    <dbReference type="NCBI Taxonomy" id="165179"/>
    <lineage>
        <taxon>Bacteria</taxon>
        <taxon>Pseudomonadati</taxon>
        <taxon>Bacteroidota</taxon>
        <taxon>Bacteroidia</taxon>
        <taxon>Bacteroidales</taxon>
        <taxon>Prevotellaceae</taxon>
        <taxon>Segatella</taxon>
    </lineage>
</organism>
<evidence type="ECO:0000256" key="2">
    <source>
        <dbReference type="ARBA" id="ARBA00023136"/>
    </source>
</evidence>
<dbReference type="RefSeq" id="WP_153087207.1">
    <property type="nucleotide sequence ID" value="NZ_DAWERD010000014.1"/>
</dbReference>
<feature type="domain" description="DUF4476" evidence="4">
    <location>
        <begin position="130"/>
        <end position="217"/>
    </location>
</feature>
<keyword evidence="1" id="KW-0732">Signal</keyword>
<reference evidence="8" key="1">
    <citation type="submission" date="2019-09" db="EMBL/GenBank/DDBJ databases">
        <title>Distinct polysaccharide growth profiles of human intestinal Prevotella copri isolates.</title>
        <authorList>
            <person name="Fehlner-Peach H."/>
            <person name="Magnabosco C."/>
            <person name="Raghavan V."/>
            <person name="Scher J.U."/>
            <person name="Tett A."/>
            <person name="Cox L.M."/>
            <person name="Gottsegen C."/>
            <person name="Watters A."/>
            <person name="Wiltshire- Gordon J.D."/>
            <person name="Segata N."/>
            <person name="Bonneau R."/>
            <person name="Littman D.R."/>
        </authorList>
    </citation>
    <scope>NUCLEOTIDE SEQUENCE [LARGE SCALE GENOMIC DNA]</scope>
    <source>
        <strain evidence="8">iAK279</strain>
    </source>
</reference>
<dbReference type="Pfam" id="PF14771">
    <property type="entry name" value="DUF4476"/>
    <property type="match status" value="1"/>
</dbReference>
<proteinExistence type="predicted"/>
<keyword evidence="2" id="KW-0472">Membrane</keyword>
<dbReference type="EMBL" id="VZAZ01000049">
    <property type="protein sequence ID" value="MQO56228.1"/>
    <property type="molecule type" value="Genomic_DNA"/>
</dbReference>
<dbReference type="InterPro" id="IPR037873">
    <property type="entry name" value="BamE-like"/>
</dbReference>
<reference evidence="5" key="2">
    <citation type="submission" date="2023-10" db="EMBL/GenBank/DDBJ databases">
        <title>Distinct polysaccharide growth profiles of human intestinal Prevotella copri isolates.</title>
        <authorList>
            <person name="Fehlner-Peach H."/>
            <person name="Magnabosco C."/>
            <person name="Raghavan V."/>
            <person name="Scher J.U."/>
            <person name="Tett A."/>
            <person name="Cox L.M."/>
            <person name="Gottsegen C."/>
            <person name="Watters A."/>
            <person name="Wiltshire- Gordon J.D."/>
            <person name="Segata N."/>
            <person name="Bonneau R."/>
            <person name="Littman D.R."/>
        </authorList>
    </citation>
    <scope>NUCLEOTIDE SEQUENCE</scope>
    <source>
        <strain evidence="6 7">BVe41219</strain>
        <strain evidence="5">IAK279</strain>
    </source>
</reference>
<evidence type="ECO:0000313" key="8">
    <source>
        <dbReference type="Proteomes" id="UP000390763"/>
    </source>
</evidence>
<dbReference type="AlphaFoldDB" id="A0A5P0WCJ8"/>
<dbReference type="Proteomes" id="UP000358159">
    <property type="component" value="Unassembled WGS sequence"/>
</dbReference>
<gene>
    <name evidence="6" type="ORF">F7D42_11045</name>
    <name evidence="5" type="ORF">F7D62_07025</name>
</gene>
<evidence type="ECO:0000256" key="1">
    <source>
        <dbReference type="ARBA" id="ARBA00022729"/>
    </source>
</evidence>
<dbReference type="InterPro" id="IPR007450">
    <property type="entry name" value="BamE_dom"/>
</dbReference>
<evidence type="ECO:0000259" key="3">
    <source>
        <dbReference type="Pfam" id="PF04355"/>
    </source>
</evidence>
<evidence type="ECO:0000259" key="4">
    <source>
        <dbReference type="Pfam" id="PF14771"/>
    </source>
</evidence>
<dbReference type="EMBL" id="VZBT01000056">
    <property type="protein sequence ID" value="MQO03860.1"/>
    <property type="molecule type" value="Genomic_DNA"/>
</dbReference>
<protein>
    <submittedName>
        <fullName evidence="5">DUF4476 domain-containing protein</fullName>
    </submittedName>
</protein>
<dbReference type="GO" id="GO:0019867">
    <property type="term" value="C:outer membrane"/>
    <property type="evidence" value="ECO:0007669"/>
    <property type="project" value="InterPro"/>
</dbReference>
<accession>A0A5P0WCJ8</accession>